<comment type="similarity">
    <text evidence="2">Belongs to the ATPase d subunit family.</text>
</comment>
<keyword evidence="12" id="KW-1185">Reference proteome</keyword>
<keyword evidence="9" id="KW-0472">Membrane</keyword>
<dbReference type="Pfam" id="PF05873">
    <property type="entry name" value="Mt_ATP-synt_D"/>
    <property type="match status" value="1"/>
</dbReference>
<gene>
    <name evidence="11" type="ORF">WJX81_005100</name>
</gene>
<evidence type="ECO:0000256" key="2">
    <source>
        <dbReference type="ARBA" id="ARBA00006842"/>
    </source>
</evidence>
<evidence type="ECO:0000256" key="3">
    <source>
        <dbReference type="ARBA" id="ARBA00022448"/>
    </source>
</evidence>
<evidence type="ECO:0000256" key="8">
    <source>
        <dbReference type="ARBA" id="ARBA00023128"/>
    </source>
</evidence>
<evidence type="ECO:0000256" key="1">
    <source>
        <dbReference type="ARBA" id="ARBA00004273"/>
    </source>
</evidence>
<accession>A0AAW1QHL2</accession>
<keyword evidence="8" id="KW-0496">Mitochondrion</keyword>
<keyword evidence="5" id="KW-0375">Hydrogen ion transport</keyword>
<evidence type="ECO:0000256" key="9">
    <source>
        <dbReference type="ARBA" id="ARBA00023136"/>
    </source>
</evidence>
<protein>
    <recommendedName>
        <fullName evidence="13">ATP synthase subunit d, mitochondrial</fullName>
    </recommendedName>
</protein>
<proteinExistence type="inferred from homology"/>
<evidence type="ECO:0000313" key="11">
    <source>
        <dbReference type="EMBL" id="KAK9820859.1"/>
    </source>
</evidence>
<reference evidence="11 12" key="1">
    <citation type="journal article" date="2024" name="Nat. Commun.">
        <title>Phylogenomics reveals the evolutionary origins of lichenization in chlorophyte algae.</title>
        <authorList>
            <person name="Puginier C."/>
            <person name="Libourel C."/>
            <person name="Otte J."/>
            <person name="Skaloud P."/>
            <person name="Haon M."/>
            <person name="Grisel S."/>
            <person name="Petersen M."/>
            <person name="Berrin J.G."/>
            <person name="Delaux P.M."/>
            <person name="Dal Grande F."/>
            <person name="Keller J."/>
        </authorList>
    </citation>
    <scope>NUCLEOTIDE SEQUENCE [LARGE SCALE GENOMIC DNA]</scope>
    <source>
        <strain evidence="11 12">SAG 245.80</strain>
    </source>
</reference>
<dbReference type="AlphaFoldDB" id="A0AAW1QHL2"/>
<dbReference type="InterPro" id="IPR008689">
    <property type="entry name" value="ATP_synth_F0_dsu_mt"/>
</dbReference>
<dbReference type="InterPro" id="IPR036228">
    <property type="entry name" value="ATP_synth_F0_dsu_sf_mt"/>
</dbReference>
<feature type="coiled-coil region" evidence="10">
    <location>
        <begin position="127"/>
        <end position="161"/>
    </location>
</feature>
<evidence type="ECO:0000256" key="4">
    <source>
        <dbReference type="ARBA" id="ARBA00022547"/>
    </source>
</evidence>
<dbReference type="PANTHER" id="PTHR12700">
    <property type="entry name" value="ATP SYNTHASE SUBUNIT D, MITOCHONDRIAL"/>
    <property type="match status" value="1"/>
</dbReference>
<dbReference type="GO" id="GO:0015078">
    <property type="term" value="F:proton transmembrane transporter activity"/>
    <property type="evidence" value="ECO:0007669"/>
    <property type="project" value="InterPro"/>
</dbReference>
<dbReference type="GO" id="GO:0015986">
    <property type="term" value="P:proton motive force-driven ATP synthesis"/>
    <property type="evidence" value="ECO:0007669"/>
    <property type="project" value="InterPro"/>
</dbReference>
<dbReference type="Proteomes" id="UP001445335">
    <property type="component" value="Unassembled WGS sequence"/>
</dbReference>
<evidence type="ECO:0000256" key="5">
    <source>
        <dbReference type="ARBA" id="ARBA00022781"/>
    </source>
</evidence>
<keyword evidence="4" id="KW-0138">CF(0)</keyword>
<dbReference type="GO" id="GO:0005743">
    <property type="term" value="C:mitochondrial inner membrane"/>
    <property type="evidence" value="ECO:0007669"/>
    <property type="project" value="UniProtKB-SubCell"/>
</dbReference>
<evidence type="ECO:0000256" key="10">
    <source>
        <dbReference type="SAM" id="Coils"/>
    </source>
</evidence>
<comment type="subcellular location">
    <subcellularLocation>
        <location evidence="1">Mitochondrion inner membrane</location>
    </subcellularLocation>
</comment>
<comment type="caution">
    <text evidence="11">The sequence shown here is derived from an EMBL/GenBank/DDBJ whole genome shotgun (WGS) entry which is preliminary data.</text>
</comment>
<keyword evidence="3" id="KW-0813">Transport</keyword>
<dbReference type="EMBL" id="JALJOU010000112">
    <property type="protein sequence ID" value="KAK9820859.1"/>
    <property type="molecule type" value="Genomic_DNA"/>
</dbReference>
<name>A0AAW1QHL2_9CHLO</name>
<evidence type="ECO:0008006" key="13">
    <source>
        <dbReference type="Google" id="ProtNLM"/>
    </source>
</evidence>
<organism evidence="11 12">
    <name type="scientific">Elliptochloris bilobata</name>
    <dbReference type="NCBI Taxonomy" id="381761"/>
    <lineage>
        <taxon>Eukaryota</taxon>
        <taxon>Viridiplantae</taxon>
        <taxon>Chlorophyta</taxon>
        <taxon>core chlorophytes</taxon>
        <taxon>Trebouxiophyceae</taxon>
        <taxon>Trebouxiophyceae incertae sedis</taxon>
        <taxon>Elliptochloris clade</taxon>
        <taxon>Elliptochloris</taxon>
    </lineage>
</organism>
<keyword evidence="7" id="KW-0406">Ion transport</keyword>
<evidence type="ECO:0000256" key="7">
    <source>
        <dbReference type="ARBA" id="ARBA00023065"/>
    </source>
</evidence>
<dbReference type="SUPFAM" id="SSF161065">
    <property type="entry name" value="ATP synthase D chain-like"/>
    <property type="match status" value="1"/>
</dbReference>
<evidence type="ECO:0000256" key="6">
    <source>
        <dbReference type="ARBA" id="ARBA00022792"/>
    </source>
</evidence>
<sequence length="187" mass="20886">MLRACTGCVRALRQAELGRVGLVRGFAEKADKAVASADMDWSVLERLAQSDNAKRQVASLRSTFKDEMQKLEALAPEEVTIDWDSYKGKVDDRLLTTLHKALTGLKIPKYDISGALKEVDEVFAPILKQAKELEEFSAQRAKEIEAEIAAVDRDIARLKEVTIEDEIEKDPELAAKIDDEISKGSYY</sequence>
<keyword evidence="10" id="KW-0175">Coiled coil</keyword>
<keyword evidence="6" id="KW-0999">Mitochondrion inner membrane</keyword>
<evidence type="ECO:0000313" key="12">
    <source>
        <dbReference type="Proteomes" id="UP001445335"/>
    </source>
</evidence>
<dbReference type="GO" id="GO:0045259">
    <property type="term" value="C:proton-transporting ATP synthase complex"/>
    <property type="evidence" value="ECO:0007669"/>
    <property type="project" value="UniProtKB-KW"/>
</dbReference>
<dbReference type="Gene3D" id="6.10.280.70">
    <property type="match status" value="1"/>
</dbReference>